<name>A0A8J8GNL8_9EURY</name>
<dbReference type="EMBL" id="JABURA010000001">
    <property type="protein sequence ID" value="NUB91127.1"/>
    <property type="molecule type" value="Genomic_DNA"/>
</dbReference>
<reference evidence="1" key="1">
    <citation type="submission" date="2020-06" db="EMBL/GenBank/DDBJ databases">
        <title>Haloterrigena sp. nov., an extremely halophilic archaeon isolated from a saline sediment.</title>
        <authorList>
            <person name="Liu B.-B."/>
        </authorList>
    </citation>
    <scope>NUCLEOTIDE SEQUENCE</scope>
    <source>
        <strain evidence="1">SYSU A121-1</strain>
    </source>
</reference>
<evidence type="ECO:0000313" key="2">
    <source>
        <dbReference type="Proteomes" id="UP000728647"/>
    </source>
</evidence>
<gene>
    <name evidence="1" type="ORF">HT576_08845</name>
</gene>
<dbReference type="RefSeq" id="WP_174701792.1">
    <property type="nucleotide sequence ID" value="NZ_JABURA010000001.1"/>
</dbReference>
<evidence type="ECO:0000313" key="1">
    <source>
        <dbReference type="EMBL" id="NUB91127.1"/>
    </source>
</evidence>
<organism evidence="1 2">
    <name type="scientific">Haloterrigena gelatinilytica</name>
    <dbReference type="NCBI Taxonomy" id="2741724"/>
    <lineage>
        <taxon>Archaea</taxon>
        <taxon>Methanobacteriati</taxon>
        <taxon>Methanobacteriota</taxon>
        <taxon>Stenosarchaea group</taxon>
        <taxon>Halobacteria</taxon>
        <taxon>Halobacteriales</taxon>
        <taxon>Natrialbaceae</taxon>
        <taxon>Haloterrigena</taxon>
    </lineage>
</organism>
<sequence>MDNEPEVYYIDNRPGAANYYNPVTEAIILDEKLKEYPLAHSHILSHEFGHHEHRDNFLDNLWYELKHDIELAFSQKPAIQEVREYDQATEISWEEKKILLAGRLQNLLRMHWCLLIYPAGKAYRYLKQRSRGIQKNAEGGS</sequence>
<dbReference type="Proteomes" id="UP000728647">
    <property type="component" value="Unassembled WGS sequence"/>
</dbReference>
<protein>
    <submittedName>
        <fullName evidence="1">Uncharacterized protein</fullName>
    </submittedName>
</protein>
<proteinExistence type="predicted"/>
<dbReference type="AlphaFoldDB" id="A0A8J8GNL8"/>
<accession>A0A8J8GNL8</accession>
<comment type="caution">
    <text evidence="1">The sequence shown here is derived from an EMBL/GenBank/DDBJ whole genome shotgun (WGS) entry which is preliminary data.</text>
</comment>